<evidence type="ECO:0000256" key="9">
    <source>
        <dbReference type="ARBA" id="ARBA00022723"/>
    </source>
</evidence>
<evidence type="ECO:0000256" key="14">
    <source>
        <dbReference type="ARBA" id="ARBA00023184"/>
    </source>
</evidence>
<evidence type="ECO:0000256" key="5">
    <source>
        <dbReference type="ARBA" id="ARBA00004452"/>
    </source>
</evidence>
<evidence type="ECO:0000256" key="20">
    <source>
        <dbReference type="ARBA" id="ARBA00046037"/>
    </source>
</evidence>
<dbReference type="GO" id="GO:0039694">
    <property type="term" value="P:viral RNA genome replication"/>
    <property type="evidence" value="ECO:0007669"/>
    <property type="project" value="InterPro"/>
</dbReference>
<dbReference type="GO" id="GO:0003968">
    <property type="term" value="F:RNA-directed RNA polymerase activity"/>
    <property type="evidence" value="ECO:0007669"/>
    <property type="project" value="UniProtKB-KW"/>
</dbReference>
<evidence type="ECO:0000256" key="8">
    <source>
        <dbReference type="ARBA" id="ARBA00022679"/>
    </source>
</evidence>
<dbReference type="GO" id="GO:0044423">
    <property type="term" value="C:virion component"/>
    <property type="evidence" value="ECO:0007669"/>
    <property type="project" value="UniProtKB-KW"/>
</dbReference>
<comment type="subcellular location">
    <subcellularLocation>
        <location evidence="3">Host Golgi apparatus</location>
    </subcellularLocation>
    <subcellularLocation>
        <location evidence="5">Host endoplasmic reticulum-Golgi intermediate compartment</location>
    </subcellularLocation>
    <subcellularLocation>
        <location evidence="4">Virion</location>
    </subcellularLocation>
</comment>
<dbReference type="RefSeq" id="YP_010840741.1">
    <property type="nucleotide sequence ID" value="NC_078983.1"/>
</dbReference>
<keyword evidence="9" id="KW-0479">Metal-binding</keyword>
<evidence type="ECO:0000256" key="2">
    <source>
        <dbReference type="ARBA" id="ARBA00001946"/>
    </source>
</evidence>
<evidence type="ECO:0000256" key="1">
    <source>
        <dbReference type="ARBA" id="ARBA00001936"/>
    </source>
</evidence>
<keyword evidence="22" id="KW-0696">RNA-directed RNA polymerase</keyword>
<feature type="domain" description="RdRp catalytic" evidence="21">
    <location>
        <begin position="1013"/>
        <end position="1216"/>
    </location>
</feature>
<comment type="function">
    <text evidence="20">RNA-dependent RNA polymerase, which is responsible for the replication and transcription of the viral RNA genome using antigenomic RNA as an intermediate. During transcription, synthesizes subgenomic RNAs and assures their capping by a cap-snatching mechanism, which involves the endonuclease activity cleaving the host capped pre-mRNAs. These short capped RNAs are then used as primers for viral transcription. The 3'-end of subgenomic mRNAs molecules are not polyadenylated. During replication, the polymerase binds the 5' and 3' vRNA extremities at distinct sites. In turn, significant conformational changes occur in the polymerase and in vRNA to initiate active RNA synthesis. As a consequence of the use of the same enzyme for both transcription and replication, these mechanisms need to be well coordinated.</text>
</comment>
<evidence type="ECO:0000256" key="11">
    <source>
        <dbReference type="ARBA" id="ARBA00022812"/>
    </source>
</evidence>
<keyword evidence="10" id="KW-0378">Hydrolase</keyword>
<dbReference type="InterPro" id="IPR007099">
    <property type="entry name" value="RNA-dir_pol_NSvirus"/>
</dbReference>
<keyword evidence="14" id="KW-1038">Host endoplasmic reticulum</keyword>
<dbReference type="GO" id="GO:0044172">
    <property type="term" value="C:host cell endoplasmic reticulum-Golgi intermediate compartment"/>
    <property type="evidence" value="ECO:0007669"/>
    <property type="project" value="UniProtKB-SubCell"/>
</dbReference>
<dbReference type="InterPro" id="IPR029124">
    <property type="entry name" value="L_protein_N"/>
</dbReference>
<name>A0A5B8HBW2_9VIRU</name>
<proteinExistence type="inferred from homology"/>
<keyword evidence="15" id="KW-0464">Manganese</keyword>
<dbReference type="EMBL" id="MN163034">
    <property type="protein sequence ID" value="QDW80893.1"/>
    <property type="molecule type" value="Genomic_RNA"/>
</dbReference>
<dbReference type="GeneID" id="80554334"/>
<dbReference type="GO" id="GO:0046872">
    <property type="term" value="F:metal ion binding"/>
    <property type="evidence" value="ECO:0007669"/>
    <property type="project" value="UniProtKB-KW"/>
</dbReference>
<comment type="cofactor">
    <cofactor evidence="1">
        <name>Mn(2+)</name>
        <dbReference type="ChEBI" id="CHEBI:29035"/>
    </cofactor>
</comment>
<dbReference type="GO" id="GO:0016787">
    <property type="term" value="F:hydrolase activity"/>
    <property type="evidence" value="ECO:0007669"/>
    <property type="project" value="UniProtKB-KW"/>
</dbReference>
<comment type="similarity">
    <text evidence="19">Belongs to the Bunyavirales RNA polymerase family.</text>
</comment>
<sequence>MFQDHFDNLELNGDVMKRFLDYYEKRTIDGRLHIGPETTYYRHHQPTPLVYDITQDPSRESIRITYDEPKDLKYCIPQHRSSIGTSVKPKQYQYMFLENFIHNFTFELFCDDTDSKLKAHYPLINDGHDNNTPDLIMRTPSSLLVIEFTTNRTDNDSSLLRAYNLKVQKYEEMLRNRVIDDSYTTHFVVIVVGVTKIVTNLISPPQQLIDELCYRFQMARLMNDTLIQMGLTRPQSEESSMSEKHISTLFSSINLTFDDDVFTEEFYYSCLRNTNHREVEQIKRKIVREASDEIRGKAMENGRLRPYQIAMEQQKTKFDKLLADFNQEADSRETRSAYDKSSIIPIPFINVSCEKETSRPVLNHTEFPLYLFKGDNPYLRLFKEVLESAYQGNVDLPLEDESIMYEEAIQEHSTLLDGEKEKEKNIHRSQNFRVKIDPSESDRAEFAKLGVEGLKYHKEMPIKEYREEKKKKYDYRHDTSDISKLIQDSGELYYRNGVSLTIDFLLYKELIASAIDMHKQEDFRSGEECLSLFLNSRMGAFCSLVSDIGFELSLSLRQNVKPGHFLVKKLRTKDVYIIIKPTNSSSHIFFSLLMENSSITYHNNSSVFKTLHTNGKVCWTEFQSFNVSKLVNLAKCDSISYCCLAFCHEQFRLDMEKNLSEIVIDKRFVDYDPSLKNDSPVTKQHLFLMMVLLHDKHQVEEVITDYRYTFMEGFVEFPFYPNPVKMMEKLSPTCRSRLHCYVTKQHVLAIERIITSAKVDYSRGESGEDKWTGIFDPWTGIECSDPQQVINVLYFGYLKNKEESAERNVSSRLYTKILTYEDKMKEVNRDYLGKKNPMQPKFHEFSHDLLKATTDKYGGFIKGLYGEDWKLKISSEVFRNLSSQTVESLATFKASCGLNENHYEALPEGYHRPRVFQELCRKVDEKFEGMLAVDYLKSSLEKLEKRGSVMHIDLFQKAQHGGLREIYVLGIEERICQLVMERISRVLCALCPSETMTNPKNKINLLYTHNTLVKSKLGDDSMTFSCSADAQKWNQGHYITKFVMMLLRLTDRKLHGAIFRIGRLWLKKRIFLSQDIITMIRNTSEYTIEDPYFNRIRNCYYGDTKETWMESHKTYIQTESGMMQGILHYTSSLLHTILQEYLKSMFYSHIQNSLYTRLGLDQEEKRKCYITVMQSSDDSGMVISVETQSDEERVFSSITTAECFLMKENLGRYLGIWNSVKTTAGTTLVYEFNSEYYFRGYLYRPTFRWVAACCTLTEQENLTSRQEEMYSLVTSVLEGGGSLELVYNCQLGQSILHYRLFGMNINPCFAKYADMLLQTNDPSTGFFLLDNPLLAGLPGFAYNLWIACRNTNLGVKYKLLFNDLNIGQKVSEIEYKALTNTSNGTFVHGTCLSFGGRKRWERIVNQANLNKDYESFYDENPHALFLKPENLEELKSRLAMKIHSPGVVESLSKGNIVSRMVASSTYVISSDAISIKDEWKRVKGLKNEEELTSRKKTNLLKILLGDLKLVNKYQGILKMDSTMERYLFPMHEEYLSILDVLKGFSVKRIKPKFGAPKKVRSTVVVSEAEMQIASPEKIVSSFWLKRQWIPASQSTIHSMFETLKMRIPFLRNSFQDTLLASPFDHAHQLHNFFSRLELRSRIVRLTGAPVLNRGGLATLDNTIMHDYSPAYTLLHRGEICPDFEEHDDLMAPDPFRMILHSIACLKTIPIVPERKEEALLQILSHYPLKQSTTTYKSKRTVFNIMHKFHLGEYGSSYDRMLTEIMNCRLGIVGGFVKAQKYVRSNDGRGSYYSGEGIWMGKIDDLVIKIVMHSDERCSRANIQRMEVNKRDITGYLPAIKSLCQDINVTNLMERGYSRSCIAFMYNFSLDSDRGAPIFYEENLTFILNTELYENYGLSLNKQGGLSLRAKLSRTRSKYAKGTTDDIITLLSLTAHSQDVNKLLNFRSFPEMRSILKSWITQQSMPVESIIRIINKFDDVQKHFESDAPSWFWNQLVHKLKSLHIIDNTYSTLMVDIDDMVPEALPLNVDEVLEAYGREAVEREMNRDWSQIQKDLCIEPTIPISPEEKERDLQAEMIDAGFRIGDVNMDHEAAMGATKIDFLKYFAQTHPLLDDYAYYVTEMFPNKASLKDFFQNKFVRSNCKEFCTDLIKKFQLCIDDYKIAEDLVLRPPTISSVDDLI</sequence>
<keyword evidence="8" id="KW-0808">Transferase</keyword>
<keyword evidence="12" id="KW-0460">Magnesium</keyword>
<dbReference type="GO" id="GO:0006351">
    <property type="term" value="P:DNA-templated transcription"/>
    <property type="evidence" value="ECO:0007669"/>
    <property type="project" value="InterPro"/>
</dbReference>
<evidence type="ECO:0000256" key="4">
    <source>
        <dbReference type="ARBA" id="ARBA00004328"/>
    </source>
</evidence>
<dbReference type="Proteomes" id="UP001156885">
    <property type="component" value="Genome"/>
</dbReference>
<keyword evidence="11" id="KW-1040">Host Golgi apparatus</keyword>
<reference evidence="22" key="1">
    <citation type="journal article" date="2019" name="Virus Genes">
        <title>Characterization of a new bunyavirus and its derived small RNAs in the brown citrus aphid, Aphis citricidus.</title>
        <authorList>
            <person name="Zhang W."/>
            <person name="Wu T."/>
            <person name="Guo M."/>
            <person name="Chang T."/>
            <person name="Yang L."/>
            <person name="Tan Y."/>
            <person name="Ye C."/>
            <person name="Niu J."/>
            <person name="Wang J.J."/>
        </authorList>
    </citation>
    <scope>NUCLEOTIDE SEQUENCE</scope>
    <source>
        <strain evidence="22">Chongqin1</strain>
    </source>
</reference>
<evidence type="ECO:0000313" key="22">
    <source>
        <dbReference type="EMBL" id="QDW80893.1"/>
    </source>
</evidence>
<evidence type="ECO:0000256" key="12">
    <source>
        <dbReference type="ARBA" id="ARBA00022842"/>
    </source>
</evidence>
<evidence type="ECO:0000313" key="23">
    <source>
        <dbReference type="Proteomes" id="UP001156885"/>
    </source>
</evidence>
<evidence type="ECO:0000256" key="13">
    <source>
        <dbReference type="ARBA" id="ARBA00022844"/>
    </source>
</evidence>
<evidence type="ECO:0000256" key="15">
    <source>
        <dbReference type="ARBA" id="ARBA00023211"/>
    </source>
</evidence>
<dbReference type="EC" id="2.7.7.48" evidence="6"/>
<evidence type="ECO:0000259" key="21">
    <source>
        <dbReference type="PROSITE" id="PS50525"/>
    </source>
</evidence>
<dbReference type="KEGG" id="vg:80554334"/>
<evidence type="ECO:0000256" key="18">
    <source>
        <dbReference type="ARBA" id="ARBA00031012"/>
    </source>
</evidence>
<dbReference type="GO" id="GO:0044177">
    <property type="term" value="C:host cell Golgi apparatus"/>
    <property type="evidence" value="ECO:0007669"/>
    <property type="project" value="UniProtKB-SubCell"/>
</dbReference>
<keyword evidence="23" id="KW-1185">Reference proteome</keyword>
<dbReference type="InterPro" id="IPR007322">
    <property type="entry name" value="RNA_pol_bunyavir"/>
</dbReference>
<keyword evidence="13" id="KW-0946">Virion</keyword>
<evidence type="ECO:0000256" key="7">
    <source>
        <dbReference type="ARBA" id="ARBA00018602"/>
    </source>
</evidence>
<evidence type="ECO:0000256" key="16">
    <source>
        <dbReference type="ARBA" id="ARBA00030285"/>
    </source>
</evidence>
<dbReference type="Pfam" id="PF15518">
    <property type="entry name" value="L_protein_N"/>
    <property type="match status" value="1"/>
</dbReference>
<evidence type="ECO:0000256" key="10">
    <source>
        <dbReference type="ARBA" id="ARBA00022801"/>
    </source>
</evidence>
<comment type="cofactor">
    <cofactor evidence="2">
        <name>Mg(2+)</name>
        <dbReference type="ChEBI" id="CHEBI:18420"/>
    </cofactor>
</comment>
<dbReference type="Pfam" id="PF12603">
    <property type="entry name" value="L_PA-C-like"/>
    <property type="match status" value="1"/>
</dbReference>
<evidence type="ECO:0000256" key="3">
    <source>
        <dbReference type="ARBA" id="ARBA00004136"/>
    </source>
</evidence>
<protein>
    <recommendedName>
        <fullName evidence="7">RNA-directed RNA polymerase L</fullName>
        <ecNumber evidence="6">2.7.7.48</ecNumber>
    </recommendedName>
    <alternativeName>
        <fullName evidence="16">Large structural protein</fullName>
    </alternativeName>
    <alternativeName>
        <fullName evidence="18">Replicase</fullName>
    </alternativeName>
    <alternativeName>
        <fullName evidence="17">Transcriptase</fullName>
    </alternativeName>
</protein>
<keyword evidence="22" id="KW-0548">Nucleotidyltransferase</keyword>
<dbReference type="InterPro" id="IPR022531">
    <property type="entry name" value="L_PA-C-like"/>
</dbReference>
<accession>A0A5B8HBW2</accession>
<organism evidence="22 23">
    <name type="scientific">Aphis citricidus bunyavirus</name>
    <dbReference type="NCBI Taxonomy" id="2599343"/>
    <lineage>
        <taxon>Viruses</taxon>
        <taxon>Riboviria</taxon>
        <taxon>Orthornavirae</taxon>
        <taxon>Negarnaviricota</taxon>
        <taxon>Polyploviricotina</taxon>
        <taxon>Bunyaviricetes</taxon>
        <taxon>Hareavirales</taxon>
        <taxon>Phenuiviridae</taxon>
        <taxon>Citricivirus</taxon>
        <taxon>Citricivirus chongqinense</taxon>
    </lineage>
</organism>
<dbReference type="PROSITE" id="PS50525">
    <property type="entry name" value="RDRP_SSRNA_NEG_SEG"/>
    <property type="match status" value="1"/>
</dbReference>
<evidence type="ECO:0000256" key="17">
    <source>
        <dbReference type="ARBA" id="ARBA00030436"/>
    </source>
</evidence>
<evidence type="ECO:0000256" key="6">
    <source>
        <dbReference type="ARBA" id="ARBA00012494"/>
    </source>
</evidence>
<evidence type="ECO:0000256" key="19">
    <source>
        <dbReference type="ARBA" id="ARBA00034123"/>
    </source>
</evidence>
<dbReference type="Pfam" id="PF04196">
    <property type="entry name" value="Bunya_RdRp"/>
    <property type="match status" value="2"/>
</dbReference>